<keyword evidence="4 5" id="KW-0472">Membrane</keyword>
<evidence type="ECO:0000259" key="6">
    <source>
        <dbReference type="Pfam" id="PF02656"/>
    </source>
</evidence>
<protein>
    <submittedName>
        <fullName evidence="7">DUF202 domain-containing protein</fullName>
    </submittedName>
</protein>
<keyword evidence="8" id="KW-1185">Reference proteome</keyword>
<evidence type="ECO:0000256" key="4">
    <source>
        <dbReference type="ARBA" id="ARBA00023136"/>
    </source>
</evidence>
<dbReference type="Pfam" id="PF02656">
    <property type="entry name" value="DUF202"/>
    <property type="match status" value="1"/>
</dbReference>
<accession>A0AA41Q0J0</accession>
<name>A0AA41Q0J0_9ACTN</name>
<keyword evidence="3 5" id="KW-1133">Transmembrane helix</keyword>
<feature type="domain" description="DUF202" evidence="6">
    <location>
        <begin position="12"/>
        <end position="76"/>
    </location>
</feature>
<dbReference type="Proteomes" id="UP001165378">
    <property type="component" value="Unassembled WGS sequence"/>
</dbReference>
<sequence length="113" mass="11417">MTSAARADGPVDPGLQPERTRLAWSRTSLAFLANGGLMLHAGHDLDSWGWMVPGGVVIATSVAVYATGTYRHRRVDTAVRSGAPVAGAVPIALTAAAAVIVALTAVVVLASGG</sequence>
<feature type="transmembrane region" description="Helical" evidence="5">
    <location>
        <begin position="48"/>
        <end position="67"/>
    </location>
</feature>
<dbReference type="EMBL" id="JAKFHA010000009">
    <property type="protein sequence ID" value="MCF2529076.1"/>
    <property type="molecule type" value="Genomic_DNA"/>
</dbReference>
<dbReference type="InterPro" id="IPR003807">
    <property type="entry name" value="DUF202"/>
</dbReference>
<comment type="caution">
    <text evidence="7">The sequence shown here is derived from an EMBL/GenBank/DDBJ whole genome shotgun (WGS) entry which is preliminary data.</text>
</comment>
<comment type="subcellular location">
    <subcellularLocation>
        <location evidence="1">Endomembrane system</location>
        <topology evidence="1">Multi-pass membrane protein</topology>
    </subcellularLocation>
</comment>
<evidence type="ECO:0000256" key="2">
    <source>
        <dbReference type="ARBA" id="ARBA00022692"/>
    </source>
</evidence>
<evidence type="ECO:0000313" key="8">
    <source>
        <dbReference type="Proteomes" id="UP001165378"/>
    </source>
</evidence>
<organism evidence="7 8">
    <name type="scientific">Yinghuangia soli</name>
    <dbReference type="NCBI Taxonomy" id="2908204"/>
    <lineage>
        <taxon>Bacteria</taxon>
        <taxon>Bacillati</taxon>
        <taxon>Actinomycetota</taxon>
        <taxon>Actinomycetes</taxon>
        <taxon>Kitasatosporales</taxon>
        <taxon>Streptomycetaceae</taxon>
        <taxon>Yinghuangia</taxon>
    </lineage>
</organism>
<reference evidence="7" key="1">
    <citation type="submission" date="2022-01" db="EMBL/GenBank/DDBJ databases">
        <title>Genome-Based Taxonomic Classification of the Phylum Actinobacteria.</title>
        <authorList>
            <person name="Gao Y."/>
        </authorList>
    </citation>
    <scope>NUCLEOTIDE SEQUENCE</scope>
    <source>
        <strain evidence="7">KLBMP 8922</strain>
    </source>
</reference>
<dbReference type="AlphaFoldDB" id="A0AA41Q0J0"/>
<evidence type="ECO:0000313" key="7">
    <source>
        <dbReference type="EMBL" id="MCF2529076.1"/>
    </source>
</evidence>
<keyword evidence="2 5" id="KW-0812">Transmembrane</keyword>
<feature type="transmembrane region" description="Helical" evidence="5">
    <location>
        <begin position="88"/>
        <end position="110"/>
    </location>
</feature>
<evidence type="ECO:0000256" key="1">
    <source>
        <dbReference type="ARBA" id="ARBA00004127"/>
    </source>
</evidence>
<proteinExistence type="predicted"/>
<evidence type="ECO:0000256" key="3">
    <source>
        <dbReference type="ARBA" id="ARBA00022989"/>
    </source>
</evidence>
<evidence type="ECO:0000256" key="5">
    <source>
        <dbReference type="SAM" id="Phobius"/>
    </source>
</evidence>
<dbReference type="RefSeq" id="WP_235053236.1">
    <property type="nucleotide sequence ID" value="NZ_JAKFHA010000009.1"/>
</dbReference>
<dbReference type="GO" id="GO:0012505">
    <property type="term" value="C:endomembrane system"/>
    <property type="evidence" value="ECO:0007669"/>
    <property type="project" value="UniProtKB-SubCell"/>
</dbReference>
<gene>
    <name evidence="7" type="ORF">LZ495_17915</name>
</gene>